<sequence>MTELMDPVFAHGLRELLIRQVEAAPRRRRLARWRWGVGAVLAIGLLGGGTAIASQVFLQPGADAHANLAAPVSVTETGTATIQLGHRPKGASELYLELDPLDPGTYLLGRGGASVSADTSGNNATTYYVHLFELDLGGTSYTITTSTPTLRWTATLTWVSAHATAWGVNAAGQSYGVQNENGSPDLIAATATNGKDGYVLRTDLEDADGTTAMKSFHSPQDALDWQKAHEGKDVYIPVYRSDGKTRIGVFKVGP</sequence>
<dbReference type="Proteomes" id="UP001501079">
    <property type="component" value="Unassembled WGS sequence"/>
</dbReference>
<name>A0ABP7ZQB1_9MICO</name>
<keyword evidence="3" id="KW-1185">Reference proteome</keyword>
<dbReference type="RefSeq" id="WP_344751287.1">
    <property type="nucleotide sequence ID" value="NZ_BAABBW010000001.1"/>
</dbReference>
<protein>
    <recommendedName>
        <fullName evidence="4">DUF4179 domain-containing protein</fullName>
    </recommendedName>
</protein>
<evidence type="ECO:0008006" key="4">
    <source>
        <dbReference type="Google" id="ProtNLM"/>
    </source>
</evidence>
<feature type="transmembrane region" description="Helical" evidence="1">
    <location>
        <begin position="35"/>
        <end position="58"/>
    </location>
</feature>
<dbReference type="EMBL" id="BAABBW010000001">
    <property type="protein sequence ID" value="GAA4167453.1"/>
    <property type="molecule type" value="Genomic_DNA"/>
</dbReference>
<organism evidence="2 3">
    <name type="scientific">Gryllotalpicola koreensis</name>
    <dbReference type="NCBI Taxonomy" id="993086"/>
    <lineage>
        <taxon>Bacteria</taxon>
        <taxon>Bacillati</taxon>
        <taxon>Actinomycetota</taxon>
        <taxon>Actinomycetes</taxon>
        <taxon>Micrococcales</taxon>
        <taxon>Microbacteriaceae</taxon>
        <taxon>Gryllotalpicola</taxon>
    </lineage>
</organism>
<gene>
    <name evidence="2" type="ORF">GCM10022287_00990</name>
</gene>
<accession>A0ABP7ZQB1</accession>
<keyword evidence="1" id="KW-1133">Transmembrane helix</keyword>
<evidence type="ECO:0000313" key="2">
    <source>
        <dbReference type="EMBL" id="GAA4167453.1"/>
    </source>
</evidence>
<evidence type="ECO:0000313" key="3">
    <source>
        <dbReference type="Proteomes" id="UP001501079"/>
    </source>
</evidence>
<keyword evidence="1" id="KW-0472">Membrane</keyword>
<comment type="caution">
    <text evidence="2">The sequence shown here is derived from an EMBL/GenBank/DDBJ whole genome shotgun (WGS) entry which is preliminary data.</text>
</comment>
<reference evidence="3" key="1">
    <citation type="journal article" date="2019" name="Int. J. Syst. Evol. Microbiol.">
        <title>The Global Catalogue of Microorganisms (GCM) 10K type strain sequencing project: providing services to taxonomists for standard genome sequencing and annotation.</title>
        <authorList>
            <consortium name="The Broad Institute Genomics Platform"/>
            <consortium name="The Broad Institute Genome Sequencing Center for Infectious Disease"/>
            <person name="Wu L."/>
            <person name="Ma J."/>
        </authorList>
    </citation>
    <scope>NUCLEOTIDE SEQUENCE [LARGE SCALE GENOMIC DNA]</scope>
    <source>
        <strain evidence="3">JCM 17591</strain>
    </source>
</reference>
<proteinExistence type="predicted"/>
<evidence type="ECO:0000256" key="1">
    <source>
        <dbReference type="SAM" id="Phobius"/>
    </source>
</evidence>
<keyword evidence="1" id="KW-0812">Transmembrane</keyword>